<organism evidence="8 9">
    <name type="scientific">Gomphillus americanus</name>
    <dbReference type="NCBI Taxonomy" id="1940652"/>
    <lineage>
        <taxon>Eukaryota</taxon>
        <taxon>Fungi</taxon>
        <taxon>Dikarya</taxon>
        <taxon>Ascomycota</taxon>
        <taxon>Pezizomycotina</taxon>
        <taxon>Lecanoromycetes</taxon>
        <taxon>OSLEUM clade</taxon>
        <taxon>Ostropomycetidae</taxon>
        <taxon>Ostropales</taxon>
        <taxon>Graphidaceae</taxon>
        <taxon>Gomphilloideae</taxon>
        <taxon>Gomphillus</taxon>
    </lineage>
</organism>
<evidence type="ECO:0000313" key="9">
    <source>
        <dbReference type="Proteomes" id="UP000664169"/>
    </source>
</evidence>
<keyword evidence="3" id="KW-0689">Ribosomal protein</keyword>
<dbReference type="OrthoDB" id="19439at2759"/>
<protein>
    <recommendedName>
        <fullName evidence="6">Large ribosomal subunit protein mL49</fullName>
    </recommendedName>
</protein>
<name>A0A8H3F5C8_9LECA</name>
<gene>
    <name evidence="8" type="ORF">GOMPHAMPRED_001270</name>
</gene>
<reference evidence="8" key="1">
    <citation type="submission" date="2021-03" db="EMBL/GenBank/DDBJ databases">
        <authorList>
            <person name="Tagirdzhanova G."/>
        </authorList>
    </citation>
    <scope>NUCLEOTIDE SEQUENCE</scope>
</reference>
<dbReference type="GO" id="GO:0005762">
    <property type="term" value="C:mitochondrial large ribosomal subunit"/>
    <property type="evidence" value="ECO:0007669"/>
    <property type="project" value="TreeGrafter"/>
</dbReference>
<feature type="region of interest" description="Disordered" evidence="7">
    <location>
        <begin position="1"/>
        <end position="25"/>
    </location>
</feature>
<comment type="similarity">
    <text evidence="2">Belongs to the mitochondrion-specific ribosomal protein mL49 family.</text>
</comment>
<feature type="compositionally biased region" description="Low complexity" evidence="7">
    <location>
        <begin position="1"/>
        <end position="18"/>
    </location>
</feature>
<sequence>MPVSASSSSNNAATSNSTEDFEPLSYHVHRTPSQQLPVYHLAKAGGNKHLTRIRKISGSVEDLKDDLRTALGLAEKDIVINNVNRHIVIKGWKKFEVAKFLEEKRF</sequence>
<dbReference type="GO" id="GO:0006412">
    <property type="term" value="P:translation"/>
    <property type="evidence" value="ECO:0007669"/>
    <property type="project" value="InterPro"/>
</dbReference>
<dbReference type="Gene3D" id="3.30.780.10">
    <property type="entry name" value="SUI1-like domain"/>
    <property type="match status" value="1"/>
</dbReference>
<dbReference type="Pfam" id="PF05046">
    <property type="entry name" value="Img2"/>
    <property type="match status" value="1"/>
</dbReference>
<keyword evidence="5" id="KW-0687">Ribonucleoprotein</keyword>
<dbReference type="Proteomes" id="UP000664169">
    <property type="component" value="Unassembled WGS sequence"/>
</dbReference>
<comment type="caution">
    <text evidence="8">The sequence shown here is derived from an EMBL/GenBank/DDBJ whole genome shotgun (WGS) entry which is preliminary data.</text>
</comment>
<accession>A0A8H3F5C8</accession>
<keyword evidence="9" id="KW-1185">Reference proteome</keyword>
<dbReference type="InterPro" id="IPR007740">
    <property type="entry name" value="Ribosomal_mL49"/>
</dbReference>
<evidence type="ECO:0000256" key="5">
    <source>
        <dbReference type="ARBA" id="ARBA00023274"/>
    </source>
</evidence>
<evidence type="ECO:0000256" key="4">
    <source>
        <dbReference type="ARBA" id="ARBA00023128"/>
    </source>
</evidence>
<evidence type="ECO:0000256" key="2">
    <source>
        <dbReference type="ARBA" id="ARBA00005677"/>
    </source>
</evidence>
<dbReference type="PANTHER" id="PTHR13477:SF0">
    <property type="entry name" value="LARGE RIBOSOMAL SUBUNIT PROTEIN ML49"/>
    <property type="match status" value="1"/>
</dbReference>
<evidence type="ECO:0000313" key="8">
    <source>
        <dbReference type="EMBL" id="CAF9917460.1"/>
    </source>
</evidence>
<dbReference type="PANTHER" id="PTHR13477">
    <property type="entry name" value="MITOCHONDRIAL 39S RIBOSOMAL PROTEIN L49"/>
    <property type="match status" value="1"/>
</dbReference>
<proteinExistence type="inferred from homology"/>
<evidence type="ECO:0000256" key="1">
    <source>
        <dbReference type="ARBA" id="ARBA00004173"/>
    </source>
</evidence>
<dbReference type="AlphaFoldDB" id="A0A8H3F5C8"/>
<dbReference type="EMBL" id="CAJPDQ010000012">
    <property type="protein sequence ID" value="CAF9917460.1"/>
    <property type="molecule type" value="Genomic_DNA"/>
</dbReference>
<evidence type="ECO:0000256" key="3">
    <source>
        <dbReference type="ARBA" id="ARBA00022980"/>
    </source>
</evidence>
<evidence type="ECO:0000256" key="6">
    <source>
        <dbReference type="ARBA" id="ARBA00035191"/>
    </source>
</evidence>
<evidence type="ECO:0000256" key="7">
    <source>
        <dbReference type="SAM" id="MobiDB-lite"/>
    </source>
</evidence>
<comment type="subcellular location">
    <subcellularLocation>
        <location evidence="1">Mitochondrion</location>
    </subcellularLocation>
</comment>
<dbReference type="GO" id="GO:0003735">
    <property type="term" value="F:structural constituent of ribosome"/>
    <property type="evidence" value="ECO:0007669"/>
    <property type="project" value="InterPro"/>
</dbReference>
<keyword evidence="4" id="KW-0496">Mitochondrion</keyword>